<reference evidence="1" key="1">
    <citation type="submission" date="2019-12" db="EMBL/GenBank/DDBJ databases">
        <title>Genome sequencing and annotation of Brassica cretica.</title>
        <authorList>
            <person name="Studholme D.J."/>
            <person name="Sarris P.F."/>
        </authorList>
    </citation>
    <scope>NUCLEOTIDE SEQUENCE</scope>
    <source>
        <strain evidence="1">PFS-001/15</strain>
        <tissue evidence="1">Leaf</tissue>
    </source>
</reference>
<dbReference type="AlphaFoldDB" id="A0A8S9KUP0"/>
<dbReference type="EMBL" id="QGKW02000717">
    <property type="protein sequence ID" value="KAF2597477.1"/>
    <property type="molecule type" value="Genomic_DNA"/>
</dbReference>
<protein>
    <submittedName>
        <fullName evidence="1">Uncharacterized protein</fullName>
    </submittedName>
</protein>
<accession>A0A8S9KUP0</accession>
<name>A0A8S9KUP0_BRACR</name>
<sequence length="99" mass="11032">MAMGVSFTSHSNPLLRHLSPAPLWVSHSSSFLLPCRKTLQRRLASTEGGSVWYSTSTVCHGFQNPVHQRPSSVVFNGEWILLSEPNRARMVPKTQSAKQ</sequence>
<comment type="caution">
    <text evidence="1">The sequence shown here is derived from an EMBL/GenBank/DDBJ whole genome shotgun (WGS) entry which is preliminary data.</text>
</comment>
<gene>
    <name evidence="1" type="ORF">F2Q68_00009424</name>
</gene>
<proteinExistence type="predicted"/>
<dbReference type="Proteomes" id="UP000712281">
    <property type="component" value="Unassembled WGS sequence"/>
</dbReference>
<organism evidence="1 2">
    <name type="scientific">Brassica cretica</name>
    <name type="common">Mustard</name>
    <dbReference type="NCBI Taxonomy" id="69181"/>
    <lineage>
        <taxon>Eukaryota</taxon>
        <taxon>Viridiplantae</taxon>
        <taxon>Streptophyta</taxon>
        <taxon>Embryophyta</taxon>
        <taxon>Tracheophyta</taxon>
        <taxon>Spermatophyta</taxon>
        <taxon>Magnoliopsida</taxon>
        <taxon>eudicotyledons</taxon>
        <taxon>Gunneridae</taxon>
        <taxon>Pentapetalae</taxon>
        <taxon>rosids</taxon>
        <taxon>malvids</taxon>
        <taxon>Brassicales</taxon>
        <taxon>Brassicaceae</taxon>
        <taxon>Brassiceae</taxon>
        <taxon>Brassica</taxon>
    </lineage>
</organism>
<evidence type="ECO:0000313" key="2">
    <source>
        <dbReference type="Proteomes" id="UP000712281"/>
    </source>
</evidence>
<evidence type="ECO:0000313" key="1">
    <source>
        <dbReference type="EMBL" id="KAF2597477.1"/>
    </source>
</evidence>